<evidence type="ECO:0000313" key="7">
    <source>
        <dbReference type="Proteomes" id="UP000233375"/>
    </source>
</evidence>
<feature type="transmembrane region" description="Helical" evidence="5">
    <location>
        <begin position="64"/>
        <end position="91"/>
    </location>
</feature>
<feature type="transmembrane region" description="Helical" evidence="5">
    <location>
        <begin position="213"/>
        <end position="233"/>
    </location>
</feature>
<proteinExistence type="inferred from homology"/>
<comment type="similarity">
    <text evidence="5">Belongs to the TatC family.</text>
</comment>
<keyword evidence="2 5" id="KW-0812">Transmembrane</keyword>
<dbReference type="PROSITE" id="PS01218">
    <property type="entry name" value="TATC"/>
    <property type="match status" value="1"/>
</dbReference>
<dbReference type="NCBIfam" id="TIGR00945">
    <property type="entry name" value="tatC"/>
    <property type="match status" value="1"/>
</dbReference>
<accession>A0A2N0YZM0</accession>
<keyword evidence="5" id="KW-0811">Translocation</keyword>
<keyword evidence="5" id="KW-1003">Cell membrane</keyword>
<feature type="transmembrane region" description="Helical" evidence="5">
    <location>
        <begin position="20"/>
        <end position="44"/>
    </location>
</feature>
<gene>
    <name evidence="5 6" type="primary">tatC</name>
    <name evidence="6" type="ORF">CWS01_15830</name>
</gene>
<dbReference type="PANTHER" id="PTHR30371">
    <property type="entry name" value="SEC-INDEPENDENT PROTEIN TRANSLOCASE PROTEIN TATC"/>
    <property type="match status" value="1"/>
</dbReference>
<keyword evidence="4 5" id="KW-0472">Membrane</keyword>
<dbReference type="EMBL" id="PISE01000036">
    <property type="protein sequence ID" value="PKG22706.1"/>
    <property type="molecule type" value="Genomic_DNA"/>
</dbReference>
<keyword evidence="5" id="KW-0653">Protein transport</keyword>
<dbReference type="GO" id="GO:0065002">
    <property type="term" value="P:intracellular protein transmembrane transport"/>
    <property type="evidence" value="ECO:0007669"/>
    <property type="project" value="TreeGrafter"/>
</dbReference>
<evidence type="ECO:0000256" key="2">
    <source>
        <dbReference type="ARBA" id="ARBA00022692"/>
    </source>
</evidence>
<evidence type="ECO:0000256" key="5">
    <source>
        <dbReference type="HAMAP-Rule" id="MF_00902"/>
    </source>
</evidence>
<dbReference type="GO" id="GO:0033281">
    <property type="term" value="C:TAT protein transport complex"/>
    <property type="evidence" value="ECO:0007669"/>
    <property type="project" value="UniProtKB-UniRule"/>
</dbReference>
<keyword evidence="3 5" id="KW-1133">Transmembrane helix</keyword>
<dbReference type="GO" id="GO:0009977">
    <property type="term" value="F:proton motive force dependent protein transmembrane transporter activity"/>
    <property type="evidence" value="ECO:0007669"/>
    <property type="project" value="TreeGrafter"/>
</dbReference>
<dbReference type="RefSeq" id="WP_101178150.1">
    <property type="nucleotide sequence ID" value="NZ_PISE01000036.1"/>
</dbReference>
<keyword evidence="7" id="KW-1185">Reference proteome</keyword>
<evidence type="ECO:0000313" key="6">
    <source>
        <dbReference type="EMBL" id="PKG22706.1"/>
    </source>
</evidence>
<dbReference type="Proteomes" id="UP000233375">
    <property type="component" value="Unassembled WGS sequence"/>
</dbReference>
<reference evidence="6 7" key="1">
    <citation type="journal article" date="2003" name="Int. J. Syst. Evol. Microbiol.">
        <title>Bacillus nealsonii sp. nov., isolated from a spacecraft-assembly facility, whose spores are gamma-radiation resistant.</title>
        <authorList>
            <person name="Venkateswaran K."/>
            <person name="Kempf M."/>
            <person name="Chen F."/>
            <person name="Satomi M."/>
            <person name="Nicholson W."/>
            <person name="Kern R."/>
        </authorList>
    </citation>
    <scope>NUCLEOTIDE SEQUENCE [LARGE SCALE GENOMIC DNA]</scope>
    <source>
        <strain evidence="6 7">FO-92</strain>
    </source>
</reference>
<dbReference type="PANTHER" id="PTHR30371:SF0">
    <property type="entry name" value="SEC-INDEPENDENT PROTEIN TRANSLOCASE PROTEIN TATC, CHLOROPLASTIC-RELATED"/>
    <property type="match status" value="1"/>
</dbReference>
<comment type="subunit">
    <text evidence="5">Forms a complex with TatA.</text>
</comment>
<sequence length="244" mass="28086">MNDQSVSLSVHLKELRTRIIIIAISFFFAFIIGMLIAKPLILWLKKDDMPVQVTFNVFKVTDAFHIYMQVAFILALILIAPIILYQLWGFVKPGLHQHEQKTALYYIPIIFCLFLIGILFSYTIVFPFALKFMFQFGEDLGVKNTIGLNTYFQFMMQLVLPFGALFQMPILIAFLTKLQLLSPSTMKKCRKYAYFVILIIAGLIAPPEVLSQLLITVPLLILYEISIFVSSFVTRKIERKELIA</sequence>
<dbReference type="OrthoDB" id="9777044at2"/>
<comment type="function">
    <text evidence="5">Part of the twin-arginine translocation (Tat) system that transports large folded proteins containing a characteristic twin-arginine motif in their signal peptide across membranes.</text>
</comment>
<dbReference type="HAMAP" id="MF_00902">
    <property type="entry name" value="TatC"/>
    <property type="match status" value="1"/>
</dbReference>
<protein>
    <recommendedName>
        <fullName evidence="5">Sec-independent protein translocase protein TatC</fullName>
    </recommendedName>
</protein>
<name>A0A2N0YZM0_9BACI</name>
<evidence type="ECO:0000256" key="1">
    <source>
        <dbReference type="ARBA" id="ARBA00004141"/>
    </source>
</evidence>
<comment type="subcellular location">
    <subcellularLocation>
        <location evidence="5">Cell membrane</location>
        <topology evidence="5">Multi-pass membrane protein</topology>
    </subcellularLocation>
    <subcellularLocation>
        <location evidence="1">Membrane</location>
        <topology evidence="1">Multi-pass membrane protein</topology>
    </subcellularLocation>
</comment>
<keyword evidence="5" id="KW-0813">Transport</keyword>
<dbReference type="GO" id="GO:0043953">
    <property type="term" value="P:protein transport by the Tat complex"/>
    <property type="evidence" value="ECO:0007669"/>
    <property type="project" value="UniProtKB-UniRule"/>
</dbReference>
<evidence type="ECO:0000256" key="3">
    <source>
        <dbReference type="ARBA" id="ARBA00022989"/>
    </source>
</evidence>
<evidence type="ECO:0000256" key="4">
    <source>
        <dbReference type="ARBA" id="ARBA00023136"/>
    </source>
</evidence>
<dbReference type="AlphaFoldDB" id="A0A2N0YZM0"/>
<feature type="transmembrane region" description="Helical" evidence="5">
    <location>
        <begin position="192"/>
        <end position="207"/>
    </location>
</feature>
<dbReference type="InterPro" id="IPR002033">
    <property type="entry name" value="TatC"/>
</dbReference>
<feature type="transmembrane region" description="Helical" evidence="5">
    <location>
        <begin position="150"/>
        <end position="172"/>
    </location>
</feature>
<comment type="caution">
    <text evidence="6">The sequence shown here is derived from an EMBL/GenBank/DDBJ whole genome shotgun (WGS) entry which is preliminary data.</text>
</comment>
<dbReference type="Pfam" id="PF00902">
    <property type="entry name" value="TatC"/>
    <property type="match status" value="1"/>
</dbReference>
<organism evidence="6 7">
    <name type="scientific">Niallia nealsonii</name>
    <dbReference type="NCBI Taxonomy" id="115979"/>
    <lineage>
        <taxon>Bacteria</taxon>
        <taxon>Bacillati</taxon>
        <taxon>Bacillota</taxon>
        <taxon>Bacilli</taxon>
        <taxon>Bacillales</taxon>
        <taxon>Bacillaceae</taxon>
        <taxon>Niallia</taxon>
    </lineage>
</organism>
<feature type="transmembrane region" description="Helical" evidence="5">
    <location>
        <begin position="103"/>
        <end position="130"/>
    </location>
</feature>
<dbReference type="InterPro" id="IPR019820">
    <property type="entry name" value="Sec-indep_translocase_CS"/>
</dbReference>
<dbReference type="PRINTS" id="PR01840">
    <property type="entry name" value="TATCFAMILY"/>
</dbReference>